<gene>
    <name evidence="1" type="ORF">RFH988_LOCUS38353</name>
</gene>
<dbReference type="OrthoDB" id="10060290at2759"/>
<dbReference type="AlphaFoldDB" id="A0A815SDW0"/>
<protein>
    <submittedName>
        <fullName evidence="1">Uncharacterized protein</fullName>
    </submittedName>
</protein>
<organism evidence="1 2">
    <name type="scientific">Rotaria sordida</name>
    <dbReference type="NCBI Taxonomy" id="392033"/>
    <lineage>
        <taxon>Eukaryota</taxon>
        <taxon>Metazoa</taxon>
        <taxon>Spiralia</taxon>
        <taxon>Gnathifera</taxon>
        <taxon>Rotifera</taxon>
        <taxon>Eurotatoria</taxon>
        <taxon>Bdelloidea</taxon>
        <taxon>Philodinida</taxon>
        <taxon>Philodinidae</taxon>
        <taxon>Rotaria</taxon>
    </lineage>
</organism>
<evidence type="ECO:0000313" key="2">
    <source>
        <dbReference type="Proteomes" id="UP000663882"/>
    </source>
</evidence>
<accession>A0A815SDW0</accession>
<dbReference type="Proteomes" id="UP000663882">
    <property type="component" value="Unassembled WGS sequence"/>
</dbReference>
<sequence length="293" mass="33230">TQQHQIHLDPDPHIDLICHIDTDDLDEDLFPDNVHDINIRCICPDTVRPYKDDNDQWSLQKAIQYTFNEALSKALIINAWSREFDALLHSGHTIEEINTCAALISYAVNDILAPTKLFLYSKHEIIIPDQSSNIVTSSLIIEYQQAQLPSYFVLSDSHARYIDPLINTEYCTITTISISGLKWCDANDSHLCAYSLLQSMTISSHLSTASAIMLLLSTNSLRSFDASQVIQQLAHRINYLHQHYPNLNRKETISIVTTFPCFKPSSKFPSISSFSSNIDLYNDQLKILATNLN</sequence>
<reference evidence="1" key="1">
    <citation type="submission" date="2021-02" db="EMBL/GenBank/DDBJ databases">
        <authorList>
            <person name="Nowell W R."/>
        </authorList>
    </citation>
    <scope>NUCLEOTIDE SEQUENCE</scope>
</reference>
<feature type="non-terminal residue" evidence="1">
    <location>
        <position position="1"/>
    </location>
</feature>
<comment type="caution">
    <text evidence="1">The sequence shown here is derived from an EMBL/GenBank/DDBJ whole genome shotgun (WGS) entry which is preliminary data.</text>
</comment>
<dbReference type="EMBL" id="CAJNOO010009183">
    <property type="protein sequence ID" value="CAF1489885.1"/>
    <property type="molecule type" value="Genomic_DNA"/>
</dbReference>
<evidence type="ECO:0000313" key="1">
    <source>
        <dbReference type="EMBL" id="CAF1489885.1"/>
    </source>
</evidence>
<proteinExistence type="predicted"/>
<name>A0A815SDW0_9BILA</name>